<dbReference type="EMBL" id="BAABRN010000035">
    <property type="protein sequence ID" value="GAA5503036.1"/>
    <property type="molecule type" value="Genomic_DNA"/>
</dbReference>
<proteinExistence type="predicted"/>
<name>A0ABP9VE90_9DEIO</name>
<accession>A0ABP9VE90</accession>
<keyword evidence="2" id="KW-1185">Reference proteome</keyword>
<comment type="caution">
    <text evidence="1">The sequence shown here is derived from an EMBL/GenBank/DDBJ whole genome shotgun (WGS) entry which is preliminary data.</text>
</comment>
<organism evidence="1 2">
    <name type="scientific">Deinococcus xinjiangensis</name>
    <dbReference type="NCBI Taxonomy" id="457454"/>
    <lineage>
        <taxon>Bacteria</taxon>
        <taxon>Thermotogati</taxon>
        <taxon>Deinococcota</taxon>
        <taxon>Deinococci</taxon>
        <taxon>Deinococcales</taxon>
        <taxon>Deinococcaceae</taxon>
        <taxon>Deinococcus</taxon>
    </lineage>
</organism>
<sequence>MFQGINVRFKTATFGAELLDSCNYGGLDCSPKQINGHTAEGMPKPGVGHARLRASIKVSDSRRNANVAGKADVFGQSRIGIVLWRQWLNAYGSCLYKFSTRQLRFNIVQNGRIPQIGIFITM</sequence>
<protein>
    <submittedName>
        <fullName evidence="1">Uncharacterized protein</fullName>
    </submittedName>
</protein>
<evidence type="ECO:0000313" key="1">
    <source>
        <dbReference type="EMBL" id="GAA5503036.1"/>
    </source>
</evidence>
<gene>
    <name evidence="1" type="ORF">Dxin01_02785</name>
</gene>
<reference evidence="1 2" key="1">
    <citation type="submission" date="2024-02" db="EMBL/GenBank/DDBJ databases">
        <title>Deinococcus xinjiangensis NBRC 107630.</title>
        <authorList>
            <person name="Ichikawa N."/>
            <person name="Katano-Makiyama Y."/>
            <person name="Hidaka K."/>
        </authorList>
    </citation>
    <scope>NUCLEOTIDE SEQUENCE [LARGE SCALE GENOMIC DNA]</scope>
    <source>
        <strain evidence="1 2">NBRC 107630</strain>
    </source>
</reference>
<evidence type="ECO:0000313" key="2">
    <source>
        <dbReference type="Proteomes" id="UP001458946"/>
    </source>
</evidence>
<dbReference type="Proteomes" id="UP001458946">
    <property type="component" value="Unassembled WGS sequence"/>
</dbReference>